<keyword evidence="5" id="KW-1185">Reference proteome</keyword>
<dbReference type="PANTHER" id="PTHR33371:SF4">
    <property type="entry name" value="INTERMEMBRANE PHOSPHOLIPID TRANSPORT SYSTEM BINDING PROTEIN MLAD"/>
    <property type="match status" value="1"/>
</dbReference>
<dbReference type="KEGG" id="gbr:Gbro_2983"/>
<evidence type="ECO:0000313" key="5">
    <source>
        <dbReference type="Proteomes" id="UP000001219"/>
    </source>
</evidence>
<dbReference type="HOGENOM" id="CLU_044068_0_0_11"/>
<dbReference type="EMBL" id="CP001802">
    <property type="protein sequence ID" value="ACY22191.1"/>
    <property type="molecule type" value="Genomic_DNA"/>
</dbReference>
<keyword evidence="2" id="KW-1133">Transmembrane helix</keyword>
<dbReference type="Pfam" id="PF02470">
    <property type="entry name" value="MlaD"/>
    <property type="match status" value="1"/>
</dbReference>
<dbReference type="InterPro" id="IPR005693">
    <property type="entry name" value="Mce"/>
</dbReference>
<feature type="region of interest" description="Disordered" evidence="1">
    <location>
        <begin position="1"/>
        <end position="25"/>
    </location>
</feature>
<proteinExistence type="predicted"/>
<dbReference type="Proteomes" id="UP000001219">
    <property type="component" value="Chromosome"/>
</dbReference>
<organism evidence="4 5">
    <name type="scientific">Gordonia bronchialis (strain ATCC 25592 / DSM 43247 / BCRC 13721 / JCM 3198 / KCTC 3076 / NBRC 16047 / NCTC 10667)</name>
    <name type="common">Rhodococcus bronchialis</name>
    <dbReference type="NCBI Taxonomy" id="526226"/>
    <lineage>
        <taxon>Bacteria</taxon>
        <taxon>Bacillati</taxon>
        <taxon>Actinomycetota</taxon>
        <taxon>Actinomycetes</taxon>
        <taxon>Mycobacteriales</taxon>
        <taxon>Gordoniaceae</taxon>
        <taxon>Gordonia</taxon>
    </lineage>
</organism>
<dbReference type="STRING" id="526226.Gbro_2983"/>
<dbReference type="InterPro" id="IPR052336">
    <property type="entry name" value="MlaD_Phospholipid_Transporter"/>
</dbReference>
<dbReference type="OrthoDB" id="4516955at2"/>
<accession>D0LA26</accession>
<evidence type="ECO:0000259" key="3">
    <source>
        <dbReference type="Pfam" id="PF02470"/>
    </source>
</evidence>
<gene>
    <name evidence="4" type="ordered locus">Gbro_2983</name>
</gene>
<sequence length="394" mass="41318">MLTNQHATDHPTPDSSATRPGAGVDSAARSRSRLKRSAWLVCLALFIVVGVSGCSFIPAGWKVGLGQAIEVTAYFDNVAGLYESNDVAVLGMPVGQVTKVEPQGNRVKVTFTINKDVPVPAEATAAIVNTSIVTTRHIELSPAYEGGPKLEDGGVVKQTKAPVSVGELFDSIDQLVVALGGDGNGAGPLADMIDITSGIASGNGQAIREALNQLGSASEVVSGNSDTLRQLVITIQGLTSKLVANYPKMTAFSNSVNQVAMLLREQSPGLLATLGDLNTALQNTTSFLQNNTGTISSSLGRLAALAANLSDFSRQVVETIDLGPLLFQNLSNSVSAEQGAWRAQVLLDKSLLDNELLAKFCETINLHKDGCRTGKLKDFGPDLGIYSGLLELTK</sequence>
<dbReference type="AlphaFoldDB" id="D0LA26"/>
<feature type="transmembrane region" description="Helical" evidence="2">
    <location>
        <begin position="38"/>
        <end position="61"/>
    </location>
</feature>
<evidence type="ECO:0000256" key="2">
    <source>
        <dbReference type="SAM" id="Phobius"/>
    </source>
</evidence>
<dbReference type="InterPro" id="IPR003399">
    <property type="entry name" value="Mce/MlaD"/>
</dbReference>
<reference evidence="4 5" key="2">
    <citation type="journal article" date="2010" name="Stand. Genomic Sci.">
        <title>Complete genome sequence of Gordonia bronchialis type strain (3410).</title>
        <authorList>
            <person name="Ivanova N."/>
            <person name="Sikorski J."/>
            <person name="Jando M."/>
            <person name="Lapidus A."/>
            <person name="Nolan M."/>
            <person name="Lucas S."/>
            <person name="Del Rio T.G."/>
            <person name="Tice H."/>
            <person name="Copeland A."/>
            <person name="Cheng J.F."/>
            <person name="Chen F."/>
            <person name="Bruce D."/>
            <person name="Goodwin L."/>
            <person name="Pitluck S."/>
            <person name="Mavromatis K."/>
            <person name="Ovchinnikova G."/>
            <person name="Pati A."/>
            <person name="Chen A."/>
            <person name="Palaniappan K."/>
            <person name="Land M."/>
            <person name="Hauser L."/>
            <person name="Chang Y.J."/>
            <person name="Jeffries C.D."/>
            <person name="Chain P."/>
            <person name="Saunders E."/>
            <person name="Han C."/>
            <person name="Detter J.C."/>
            <person name="Brettin T."/>
            <person name="Rohde M."/>
            <person name="Goker M."/>
            <person name="Bristow J."/>
            <person name="Eisen J.A."/>
            <person name="Markowitz V."/>
            <person name="Hugenholtz P."/>
            <person name="Klenk H.P."/>
            <person name="Kyrpides N.C."/>
        </authorList>
    </citation>
    <scope>NUCLEOTIDE SEQUENCE [LARGE SCALE GENOMIC DNA]</scope>
    <source>
        <strain evidence="5">ATCC 25592 / DSM 43247 / BCRC 13721 / JCM 3198 / KCTC 3076 / NBRC 16047 / NCTC 10667</strain>
    </source>
</reference>
<dbReference type="RefSeq" id="WP_012834707.1">
    <property type="nucleotide sequence ID" value="NC_013441.1"/>
</dbReference>
<dbReference type="NCBIfam" id="TIGR00996">
    <property type="entry name" value="Mtu_fam_mce"/>
    <property type="match status" value="1"/>
</dbReference>
<dbReference type="eggNOG" id="COG1463">
    <property type="taxonomic scope" value="Bacteria"/>
</dbReference>
<keyword evidence="2" id="KW-0472">Membrane</keyword>
<feature type="domain" description="Mce/MlaD" evidence="3">
    <location>
        <begin position="69"/>
        <end position="142"/>
    </location>
</feature>
<protein>
    <submittedName>
        <fullName evidence="4">Virulence factor Mce family protein</fullName>
    </submittedName>
</protein>
<keyword evidence="2" id="KW-0812">Transmembrane</keyword>
<reference evidence="5" key="1">
    <citation type="submission" date="2009-10" db="EMBL/GenBank/DDBJ databases">
        <title>The complete chromosome of Gordonia bronchialis DSM 43247.</title>
        <authorList>
            <consortium name="US DOE Joint Genome Institute (JGI-PGF)"/>
            <person name="Lucas S."/>
            <person name="Copeland A."/>
            <person name="Lapidus A."/>
            <person name="Glavina del Rio T."/>
            <person name="Dalin E."/>
            <person name="Tice H."/>
            <person name="Bruce D."/>
            <person name="Goodwin L."/>
            <person name="Pitluck S."/>
            <person name="Kyrpides N."/>
            <person name="Mavromatis K."/>
            <person name="Ivanova N."/>
            <person name="Ovchinnikova G."/>
            <person name="Saunders E."/>
            <person name="Brettin T."/>
            <person name="Detter J.C."/>
            <person name="Han C."/>
            <person name="Larimer F."/>
            <person name="Land M."/>
            <person name="Hauser L."/>
            <person name="Markowitz V."/>
            <person name="Cheng J.-F."/>
            <person name="Hugenholtz P."/>
            <person name="Woyke T."/>
            <person name="Wu D."/>
            <person name="Jando M."/>
            <person name="Schneider S."/>
            <person name="Goeker M."/>
            <person name="Klenk H.-P."/>
            <person name="Eisen J.A."/>
        </authorList>
    </citation>
    <scope>NUCLEOTIDE SEQUENCE [LARGE SCALE GENOMIC DNA]</scope>
    <source>
        <strain evidence="5">ATCC 25592 / DSM 43247 / BCRC 13721 / JCM 3198 / KCTC 3076 / NBRC 16047 / NCTC 10667</strain>
    </source>
</reference>
<dbReference type="GO" id="GO:0005576">
    <property type="term" value="C:extracellular region"/>
    <property type="evidence" value="ECO:0007669"/>
    <property type="project" value="TreeGrafter"/>
</dbReference>
<evidence type="ECO:0000313" key="4">
    <source>
        <dbReference type="EMBL" id="ACY22191.1"/>
    </source>
</evidence>
<name>D0LA26_GORB4</name>
<dbReference type="PANTHER" id="PTHR33371">
    <property type="entry name" value="INTERMEMBRANE PHOSPHOLIPID TRANSPORT SYSTEM BINDING PROTEIN MLAD-RELATED"/>
    <property type="match status" value="1"/>
</dbReference>
<evidence type="ECO:0000256" key="1">
    <source>
        <dbReference type="SAM" id="MobiDB-lite"/>
    </source>
</evidence>